<name>A0ABY0H5W6_9PEZI</name>
<proteinExistence type="predicted"/>
<accession>A0ABY0H5W6</accession>
<protein>
    <recommendedName>
        <fullName evidence="5">Protein NO VEIN C-terminal domain-containing protein</fullName>
    </recommendedName>
</protein>
<feature type="region of interest" description="Disordered" evidence="2">
    <location>
        <begin position="1160"/>
        <end position="1225"/>
    </location>
</feature>
<dbReference type="NCBIfam" id="NF047352">
    <property type="entry name" value="P_loop_sacsin"/>
    <property type="match status" value="1"/>
</dbReference>
<keyword evidence="4" id="KW-1185">Reference proteome</keyword>
<dbReference type="InterPro" id="IPR052957">
    <property type="entry name" value="Auxin_embryo_med"/>
</dbReference>
<dbReference type="SUPFAM" id="SSF55874">
    <property type="entry name" value="ATPase domain of HSP90 chaperone/DNA topoisomerase II/histidine kinase"/>
    <property type="match status" value="1"/>
</dbReference>
<gene>
    <name evidence="3" type="ORF">DL762_005272</name>
</gene>
<evidence type="ECO:0000313" key="3">
    <source>
        <dbReference type="EMBL" id="RYO85251.1"/>
    </source>
</evidence>
<dbReference type="Proteomes" id="UP000294003">
    <property type="component" value="Unassembled WGS sequence"/>
</dbReference>
<sequence length="1465" mass="166995">MSQEVRREVEEALLTKDKKIGASVLTLAKNLYTSNARFVFELLQNADDNQYHTAREDGDSPFVCFKVYPDKIVVDCNEDGFTERNLRAICDVGNSSKTGSQGYIGEKGIGFKSVFMAAWKVHIQSGPFSFSFTHRQGDSGMGMVKPTWEETSEELPRPLTRMTLFLQEGEDDAESKRKRERIEQEFRDLQAQLLLFLRNLRRISVYVYDEQDCQIWSRVLTMRDAKEANRVLLDTDSSGDPTVVSETRAYHITKYTATDLSKNENRSLSAAEQASKSYTKSEIILAFPLTADSEPIIEHQKVFAFLPMRQMGFNFIIQADFVTQASREDVVTDSPRNRGDENPLFEDLNPELYMSDSYSESDIKILRQVGLRPLDAGDAIVLAKQDLASSSSRMKNPGTEIDWHRRVAWLLNSLFRQDFGEKEFVRQLDLIPLVDGSWARAVDGELFFSHAGGVPIPRDLGLRLVQPDAAEDTERRSLFDHLKVQSPEVRNVRTMILRLYGPSCSYMPFAKSMEHLRFLYLTHGAGDHTGLLGFRLFELQIHDSSSEMRMPSLSTVYVHGDKPYGAENLLGHDGAQQLGVYFLNRNYFNDPPKQSSSTKLTWLDWMHEYVGIRRHVQLIDSRTNRLSEECKYIAEHRPEMFLGYLRQAWLKEEIIVTSNESALQALQQIEVLCLSGKKVPLSNAYLPLPKLREACSRYIRVEEFPFLQLPNPIDEANLLLDWTFLTNKLGVGPEADLEFRLRLLSCIQESVNDPLAGDMPLRITDLYQYIKNACTESQQPKPLQDRTRRFFEEEAAIWISYSHGEYMGQTEWVSPSECLWDAPDNMVSMKPLKPLYQAALAGTRLDMDELEGFFRKVLQVQDLTYAHIIDEIMALRRKYKHAVDLQYLRQLYEKLHQFVEGYEVDRNQIRQVFRNYGDLQEFFVTVLGVQTVDLTMVYDSLVDTEFVIADRQQPFSILSDQVKRLDFTLMECVEESSRVEEGLETVIKDRRYDIKMRAYGLLRVAAKYNSPRYDADAQGLYDLLRETVTVETDGISSRLILKQDDKTYEHEISKSELHIEHSVDQLKVYVPRNEVDRQSCFLVTLPRHLVYWLMKRPGVSSAYTVDESAVNDVISVLNCPVSIIPSILTKKGVPEIHIPEVDIPDLSGEHGSAAVLPVTPTRRSRSSPLLQQGASPSSDVSAPRTVSSPGETPNYPTPLTDPEIYSDDGPDPTTPVYPRPPPMTSRVEVESQYRRFLEKIVRVARRAVFPDHGYSGLTSSLGNLSIGDDEYDGASVVPYLSEWERRVKIGAAGELFVFELLSSLQPNLPGFGRGNWQSLIRQYVNVHPDYKDLPGFQEKETSDIVYHDASGALTTLLIQKGYLSGNRWTGKTPRYYIEVKSTTDLCATPFFISGNQYALMQSATNGPSDTGSQDEIYTIFRVFNLGKESMGVMVHVDAEEQRRMGILTFTTDHYTVVPGPRYRDL</sequence>
<dbReference type="PANTHER" id="PTHR32387">
    <property type="entry name" value="WU:FJ29H11"/>
    <property type="match status" value="1"/>
</dbReference>
<feature type="coiled-coil region" evidence="1">
    <location>
        <begin position="172"/>
        <end position="199"/>
    </location>
</feature>
<evidence type="ECO:0008006" key="5">
    <source>
        <dbReference type="Google" id="ProtNLM"/>
    </source>
</evidence>
<reference evidence="3 4" key="1">
    <citation type="submission" date="2018-06" db="EMBL/GenBank/DDBJ databases">
        <title>Complete Genomes of Monosporascus.</title>
        <authorList>
            <person name="Robinson A.J."/>
            <person name="Natvig D.O."/>
        </authorList>
    </citation>
    <scope>NUCLEOTIDE SEQUENCE [LARGE SCALE GENOMIC DNA]</scope>
    <source>
        <strain evidence="3 4">CBS 609.92</strain>
    </source>
</reference>
<feature type="compositionally biased region" description="Pro residues" evidence="2">
    <location>
        <begin position="1212"/>
        <end position="1223"/>
    </location>
</feature>
<evidence type="ECO:0000256" key="2">
    <source>
        <dbReference type="SAM" id="MobiDB-lite"/>
    </source>
</evidence>
<evidence type="ECO:0000313" key="4">
    <source>
        <dbReference type="Proteomes" id="UP000294003"/>
    </source>
</evidence>
<evidence type="ECO:0000256" key="1">
    <source>
        <dbReference type="SAM" id="Coils"/>
    </source>
</evidence>
<dbReference type="PANTHER" id="PTHR32387:SF0">
    <property type="entry name" value="PROTEIN NO VEIN"/>
    <property type="match status" value="1"/>
</dbReference>
<keyword evidence="1" id="KW-0175">Coiled coil</keyword>
<dbReference type="InterPro" id="IPR036890">
    <property type="entry name" value="HATPase_C_sf"/>
</dbReference>
<dbReference type="EMBL" id="QJNS01000141">
    <property type="protein sequence ID" value="RYO85251.1"/>
    <property type="molecule type" value="Genomic_DNA"/>
</dbReference>
<dbReference type="Gene3D" id="3.30.565.10">
    <property type="entry name" value="Histidine kinase-like ATPase, C-terminal domain"/>
    <property type="match status" value="1"/>
</dbReference>
<feature type="compositionally biased region" description="Polar residues" evidence="2">
    <location>
        <begin position="1166"/>
        <end position="1191"/>
    </location>
</feature>
<organism evidence="3 4">
    <name type="scientific">Monosporascus cannonballus</name>
    <dbReference type="NCBI Taxonomy" id="155416"/>
    <lineage>
        <taxon>Eukaryota</taxon>
        <taxon>Fungi</taxon>
        <taxon>Dikarya</taxon>
        <taxon>Ascomycota</taxon>
        <taxon>Pezizomycotina</taxon>
        <taxon>Sordariomycetes</taxon>
        <taxon>Xylariomycetidae</taxon>
        <taxon>Xylariales</taxon>
        <taxon>Xylariales incertae sedis</taxon>
        <taxon>Monosporascus</taxon>
    </lineage>
</organism>
<comment type="caution">
    <text evidence="3">The sequence shown here is derived from an EMBL/GenBank/DDBJ whole genome shotgun (WGS) entry which is preliminary data.</text>
</comment>